<organism evidence="1 2">
    <name type="scientific">Propionivibrio dicarboxylicus</name>
    <dbReference type="NCBI Taxonomy" id="83767"/>
    <lineage>
        <taxon>Bacteria</taxon>
        <taxon>Pseudomonadati</taxon>
        <taxon>Pseudomonadota</taxon>
        <taxon>Betaproteobacteria</taxon>
        <taxon>Rhodocyclales</taxon>
        <taxon>Rhodocyclaceae</taxon>
        <taxon>Propionivibrio</taxon>
    </lineage>
</organism>
<name>A0A1G8EVD2_9RHOO</name>
<evidence type="ECO:0000313" key="1">
    <source>
        <dbReference type="EMBL" id="SDH73669.1"/>
    </source>
</evidence>
<dbReference type="RefSeq" id="WP_091937536.1">
    <property type="nucleotide sequence ID" value="NZ_FNCY01000008.1"/>
</dbReference>
<proteinExistence type="predicted"/>
<sequence>MPPCPPNLAKRFPFAASWIKQQLAETTFPPSFLMRAVDLYEQKRLAQNLHAPDASALAGAYGGILKTWQAALVEVITTDIITELKIDPGRQRIKDLQKEIFGRAQQSKDLKRYAVAIRHGGGRAAPMPEVPTDLKDEAREMFERHRDLLKAEVERSC</sequence>
<accession>A0A1G8EVD2</accession>
<dbReference type="Proteomes" id="UP000198607">
    <property type="component" value="Unassembled WGS sequence"/>
</dbReference>
<protein>
    <submittedName>
        <fullName evidence="1">Uncharacterized protein</fullName>
    </submittedName>
</protein>
<dbReference type="AlphaFoldDB" id="A0A1G8EVD2"/>
<dbReference type="OrthoDB" id="9957011at2"/>
<keyword evidence="2" id="KW-1185">Reference proteome</keyword>
<reference evidence="1 2" key="1">
    <citation type="submission" date="2016-10" db="EMBL/GenBank/DDBJ databases">
        <authorList>
            <person name="de Groot N.N."/>
        </authorList>
    </citation>
    <scope>NUCLEOTIDE SEQUENCE [LARGE SCALE GENOMIC DNA]</scope>
    <source>
        <strain evidence="1 2">DSM 5885</strain>
    </source>
</reference>
<dbReference type="EMBL" id="FNCY01000008">
    <property type="protein sequence ID" value="SDH73669.1"/>
    <property type="molecule type" value="Genomic_DNA"/>
</dbReference>
<evidence type="ECO:0000313" key="2">
    <source>
        <dbReference type="Proteomes" id="UP000198607"/>
    </source>
</evidence>
<gene>
    <name evidence="1" type="ORF">SAMN05660652_02199</name>
</gene>